<keyword evidence="3" id="KW-1185">Reference proteome</keyword>
<dbReference type="EMBL" id="JAQQAF010000001">
    <property type="protein sequence ID" value="KAJ8511877.1"/>
    <property type="molecule type" value="Genomic_DNA"/>
</dbReference>
<accession>A0AAV8RXK2</accession>
<evidence type="ECO:0000256" key="1">
    <source>
        <dbReference type="SAM" id="MobiDB-lite"/>
    </source>
</evidence>
<organism evidence="2 3">
    <name type="scientific">Ensete ventricosum</name>
    <name type="common">Abyssinian banana</name>
    <name type="synonym">Musa ensete</name>
    <dbReference type="NCBI Taxonomy" id="4639"/>
    <lineage>
        <taxon>Eukaryota</taxon>
        <taxon>Viridiplantae</taxon>
        <taxon>Streptophyta</taxon>
        <taxon>Embryophyta</taxon>
        <taxon>Tracheophyta</taxon>
        <taxon>Spermatophyta</taxon>
        <taxon>Magnoliopsida</taxon>
        <taxon>Liliopsida</taxon>
        <taxon>Zingiberales</taxon>
        <taxon>Musaceae</taxon>
        <taxon>Ensete</taxon>
    </lineage>
</organism>
<evidence type="ECO:0000313" key="2">
    <source>
        <dbReference type="EMBL" id="KAJ8511877.1"/>
    </source>
</evidence>
<sequence length="69" mass="8166">MCFVCFGFSAPPPPLKRPIQKQSRRVYLHSHRDPNPRLLRERHRRRSPSDVRLYLALLLHDDDVFSSSP</sequence>
<proteinExistence type="predicted"/>
<comment type="caution">
    <text evidence="2">The sequence shown here is derived from an EMBL/GenBank/DDBJ whole genome shotgun (WGS) entry which is preliminary data.</text>
</comment>
<dbReference type="AlphaFoldDB" id="A0AAV8RXK2"/>
<gene>
    <name evidence="2" type="ORF">OPV22_002311</name>
</gene>
<evidence type="ECO:0000313" key="3">
    <source>
        <dbReference type="Proteomes" id="UP001222027"/>
    </source>
</evidence>
<feature type="compositionally biased region" description="Basic and acidic residues" evidence="1">
    <location>
        <begin position="30"/>
        <end position="39"/>
    </location>
</feature>
<name>A0AAV8RXK2_ENSVE</name>
<dbReference type="Proteomes" id="UP001222027">
    <property type="component" value="Unassembled WGS sequence"/>
</dbReference>
<feature type="region of interest" description="Disordered" evidence="1">
    <location>
        <begin position="16"/>
        <end position="47"/>
    </location>
</feature>
<feature type="compositionally biased region" description="Basic residues" evidence="1">
    <location>
        <begin position="18"/>
        <end position="29"/>
    </location>
</feature>
<protein>
    <submittedName>
        <fullName evidence="2">Uncharacterized protein</fullName>
    </submittedName>
</protein>
<reference evidence="2 3" key="1">
    <citation type="submission" date="2022-12" db="EMBL/GenBank/DDBJ databases">
        <title>Chromosome-scale assembly of the Ensete ventricosum genome.</title>
        <authorList>
            <person name="Dussert Y."/>
            <person name="Stocks J."/>
            <person name="Wendawek A."/>
            <person name="Woldeyes F."/>
            <person name="Nichols R.A."/>
            <person name="Borrell J.S."/>
        </authorList>
    </citation>
    <scope>NUCLEOTIDE SEQUENCE [LARGE SCALE GENOMIC DNA]</scope>
    <source>
        <strain evidence="3">cv. Maze</strain>
        <tissue evidence="2">Seeds</tissue>
    </source>
</reference>